<dbReference type="PANTHER" id="PTHR33112">
    <property type="entry name" value="DOMAIN PROTEIN, PUTATIVE-RELATED"/>
    <property type="match status" value="1"/>
</dbReference>
<comment type="caution">
    <text evidence="2">The sequence shown here is derived from an EMBL/GenBank/DDBJ whole genome shotgun (WGS) entry which is preliminary data.</text>
</comment>
<sequence>MPSRYDLEPHIFRFQDPLSSRDHSWMINWDRVNSWLRKSPSVPPLDPIPSNFRLVDVEDRCVVQAPPAPFSYVCLSYTWGDTGKEYLATTKTIDSFKVVGCLSDPAVPKTIQDAIVACQRLGEKYLWVDRLCILQDDDGPNGEKQEHIERMGQVYSHAFVTLAAVDGTDAGHGLHGVSRLKLRGDEYGEFYFLQTSTWVKRAWTYQEAILSPRLILFLAQDALLEDEQSLQTTNSRYLTKNFPLFHGMITYKEAVQSYTKRHLGDQHDAINAFSGACHHLFGDHQFGLSMAGFDDAMAWVAIRPRERRPSQSFHIFPSWSWVSIKAPVSYPFNDPVVSVASWAFVKCDANGTSSMVYPIPRKVDGFRNRKPHVYIYQLYLATVACKSGLMPMTPSDVWSLEGDFESFMTKFDTKDGFARKWPSYEDFWAACRGVNPGNSLNPQTEPLYFQEFSEEQRSFAAQPGRVLALSHSVTLNVTLRDGKQPGAHGADYIMHQGTTPVGIGTFDDPGRMQELSKHKIRYFALSISTSRFDVRDKTNFFQSFGGDLEVFGAAFGEEWSSYHRGNRACLRADVMNVIAIEETPDQPGVFRRIGFGIIMLEEWDKLEREKCSIVLE</sequence>
<dbReference type="PANTHER" id="PTHR33112:SF16">
    <property type="entry name" value="HETEROKARYON INCOMPATIBILITY DOMAIN-CONTAINING PROTEIN"/>
    <property type="match status" value="1"/>
</dbReference>
<gene>
    <name evidence="2" type="ORF">HDK90DRAFT_159097</name>
</gene>
<protein>
    <submittedName>
        <fullName evidence="2">Heterokaryon incompatibility protein-domain-containing protein</fullName>
    </submittedName>
</protein>
<dbReference type="EMBL" id="JBBWRZ010000002">
    <property type="protein sequence ID" value="KAK8244466.1"/>
    <property type="molecule type" value="Genomic_DNA"/>
</dbReference>
<evidence type="ECO:0000259" key="1">
    <source>
        <dbReference type="Pfam" id="PF06985"/>
    </source>
</evidence>
<keyword evidence="3" id="KW-1185">Reference proteome</keyword>
<reference evidence="2 3" key="1">
    <citation type="submission" date="2024-04" db="EMBL/GenBank/DDBJ databases">
        <title>Phyllosticta paracitricarpa is synonymous to the EU quarantine fungus P. citricarpa based on phylogenomic analyses.</title>
        <authorList>
            <consortium name="Lawrence Berkeley National Laboratory"/>
            <person name="Van Ingen-Buijs V.A."/>
            <person name="Van Westerhoven A.C."/>
            <person name="Haridas S."/>
            <person name="Skiadas P."/>
            <person name="Martin F."/>
            <person name="Groenewald J.Z."/>
            <person name="Crous P.W."/>
            <person name="Seidl M.F."/>
        </authorList>
    </citation>
    <scope>NUCLEOTIDE SEQUENCE [LARGE SCALE GENOMIC DNA]</scope>
    <source>
        <strain evidence="2 3">CBS 123374</strain>
    </source>
</reference>
<dbReference type="Pfam" id="PF06985">
    <property type="entry name" value="HET"/>
    <property type="match status" value="1"/>
</dbReference>
<evidence type="ECO:0000313" key="3">
    <source>
        <dbReference type="Proteomes" id="UP001492380"/>
    </source>
</evidence>
<organism evidence="2 3">
    <name type="scientific">Phyllosticta capitalensis</name>
    <dbReference type="NCBI Taxonomy" id="121624"/>
    <lineage>
        <taxon>Eukaryota</taxon>
        <taxon>Fungi</taxon>
        <taxon>Dikarya</taxon>
        <taxon>Ascomycota</taxon>
        <taxon>Pezizomycotina</taxon>
        <taxon>Dothideomycetes</taxon>
        <taxon>Dothideomycetes incertae sedis</taxon>
        <taxon>Botryosphaeriales</taxon>
        <taxon>Phyllostictaceae</taxon>
        <taxon>Phyllosticta</taxon>
    </lineage>
</organism>
<proteinExistence type="predicted"/>
<feature type="domain" description="Heterokaryon incompatibility" evidence="1">
    <location>
        <begin position="72"/>
        <end position="207"/>
    </location>
</feature>
<evidence type="ECO:0000313" key="2">
    <source>
        <dbReference type="EMBL" id="KAK8244466.1"/>
    </source>
</evidence>
<name>A0ABR1Z0I8_9PEZI</name>
<dbReference type="InterPro" id="IPR010730">
    <property type="entry name" value="HET"/>
</dbReference>
<dbReference type="Proteomes" id="UP001492380">
    <property type="component" value="Unassembled WGS sequence"/>
</dbReference>
<accession>A0ABR1Z0I8</accession>